<reference evidence="4 5" key="1">
    <citation type="submission" date="2019-04" db="EMBL/GenBank/DDBJ databases">
        <title>High contiguity whole genome sequence and gene annotation resource for two Venturia nashicola isolates.</title>
        <authorList>
            <person name="Prokchorchik M."/>
            <person name="Won K."/>
            <person name="Lee Y."/>
            <person name="Choi E.D."/>
            <person name="Segonzac C."/>
            <person name="Sohn K.H."/>
        </authorList>
    </citation>
    <scope>NUCLEOTIDE SEQUENCE [LARGE SCALE GENOMIC DNA]</scope>
    <source>
        <strain evidence="4 5">PRI2</strain>
    </source>
</reference>
<feature type="active site" description="Nucleophile" evidence="1">
    <location>
        <position position="210"/>
    </location>
</feature>
<name>A0A4Z1P0E8_9PEZI</name>
<dbReference type="EMBL" id="SNSC02000010">
    <property type="protein sequence ID" value="TID21015.1"/>
    <property type="molecule type" value="Genomic_DNA"/>
</dbReference>
<dbReference type="OrthoDB" id="2262349at2759"/>
<dbReference type="Proteomes" id="UP000298493">
    <property type="component" value="Unassembled WGS sequence"/>
</dbReference>
<sequence length="445" mass="48275">MSKQRSDPHIQPRIIIHGGAGNIHRENLSKESYEAYKASLLRILSQVSPLLALPDATALDIATYAVKLLEDNPLFNCGKGAVFTRTGTVELESSVMVSKGYRKRGVGCMTLKHVKNPILLAKEMLIRGEKEDGGGAGAHCQMSGDELERLAGRWGLEMVDQSYFFTKRRWDEHQRGLGKSEASIAQPFEKIDGHDGGPSWDGHEYLPQGTVGAVVLDRFGTICAATSTGGLTNKLPGRIGDTPTLGAGFWAEEWTREFSKHLAQSGPPSSIASTHDLFTFSRIVSDLFSSFGDVSDVFRLHSSISDVLTSCWPRSTPSRQPETLSSDCKEQPQLTNYAIGMSGTGNGDSFLRISAVRTAAAISRFSTPPIPLSEAVTQIAGPGGELQLSAGDRWGKTGEGEGGIIGIELVKSQGKVVWDFNCGGMFRAWVDDDGRSHFMAFRDDY</sequence>
<dbReference type="SUPFAM" id="SSF56235">
    <property type="entry name" value="N-terminal nucleophile aminohydrolases (Ntn hydrolases)"/>
    <property type="match status" value="1"/>
</dbReference>
<dbReference type="InterPro" id="IPR029055">
    <property type="entry name" value="Ntn_hydrolases_N"/>
</dbReference>
<evidence type="ECO:0000256" key="3">
    <source>
        <dbReference type="PIRSR" id="PIRSR600246-3"/>
    </source>
</evidence>
<evidence type="ECO:0000313" key="5">
    <source>
        <dbReference type="Proteomes" id="UP000298493"/>
    </source>
</evidence>
<dbReference type="GO" id="GO:0016787">
    <property type="term" value="F:hydrolase activity"/>
    <property type="evidence" value="ECO:0007669"/>
    <property type="project" value="InterPro"/>
</dbReference>
<dbReference type="CDD" id="cd04701">
    <property type="entry name" value="Asparaginase_2"/>
    <property type="match status" value="1"/>
</dbReference>
<dbReference type="Gene3D" id="3.60.20.30">
    <property type="entry name" value="(Glycosyl)asparaginase"/>
    <property type="match status" value="1"/>
</dbReference>
<comment type="caution">
    <text evidence="4">The sequence shown here is derived from an EMBL/GenBank/DDBJ whole genome shotgun (WGS) entry which is preliminary data.</text>
</comment>
<dbReference type="STRING" id="86259.A0A4Z1P0E8"/>
<evidence type="ECO:0000256" key="1">
    <source>
        <dbReference type="PIRSR" id="PIRSR600246-1"/>
    </source>
</evidence>
<dbReference type="AlphaFoldDB" id="A0A4Z1P0E8"/>
<keyword evidence="5" id="KW-1185">Reference proteome</keyword>
<gene>
    <name evidence="4" type="ORF">E6O75_ATG05780</name>
</gene>
<evidence type="ECO:0000256" key="2">
    <source>
        <dbReference type="PIRSR" id="PIRSR600246-2"/>
    </source>
</evidence>
<proteinExistence type="predicted"/>
<accession>A0A4Z1P0E8</accession>
<feature type="site" description="Cleavage; by autolysis" evidence="3">
    <location>
        <begin position="209"/>
        <end position="210"/>
    </location>
</feature>
<feature type="binding site" evidence="2">
    <location>
        <begin position="238"/>
        <end position="241"/>
    </location>
    <ligand>
        <name>substrate</name>
    </ligand>
</feature>
<dbReference type="InterPro" id="IPR000246">
    <property type="entry name" value="Peptidase_T2"/>
</dbReference>
<organism evidence="4 5">
    <name type="scientific">Venturia nashicola</name>
    <dbReference type="NCBI Taxonomy" id="86259"/>
    <lineage>
        <taxon>Eukaryota</taxon>
        <taxon>Fungi</taxon>
        <taxon>Dikarya</taxon>
        <taxon>Ascomycota</taxon>
        <taxon>Pezizomycotina</taxon>
        <taxon>Dothideomycetes</taxon>
        <taxon>Pleosporomycetidae</taxon>
        <taxon>Venturiales</taxon>
        <taxon>Venturiaceae</taxon>
        <taxon>Venturia</taxon>
    </lineage>
</organism>
<dbReference type="Pfam" id="PF01112">
    <property type="entry name" value="Asparaginase_2"/>
    <property type="match status" value="1"/>
</dbReference>
<dbReference type="PANTHER" id="PTHR10188">
    <property type="entry name" value="L-ASPARAGINASE"/>
    <property type="match status" value="1"/>
</dbReference>
<dbReference type="GO" id="GO:0005737">
    <property type="term" value="C:cytoplasm"/>
    <property type="evidence" value="ECO:0007669"/>
    <property type="project" value="TreeGrafter"/>
</dbReference>
<feature type="binding site" evidence="2">
    <location>
        <begin position="344"/>
        <end position="347"/>
    </location>
    <ligand>
        <name>substrate</name>
    </ligand>
</feature>
<protein>
    <submittedName>
        <fullName evidence="4">Gb</fullName>
    </submittedName>
</protein>
<dbReference type="PANTHER" id="PTHR10188:SF43">
    <property type="entry name" value="ASPARAGINASE (EUROFUNG)"/>
    <property type="match status" value="1"/>
</dbReference>
<evidence type="ECO:0000313" key="4">
    <source>
        <dbReference type="EMBL" id="TID21015.1"/>
    </source>
</evidence>